<evidence type="ECO:0000259" key="10">
    <source>
        <dbReference type="Pfam" id="PF00999"/>
    </source>
</evidence>
<feature type="transmembrane region" description="Helical" evidence="9">
    <location>
        <begin position="270"/>
        <end position="289"/>
    </location>
</feature>
<proteinExistence type="predicted"/>
<dbReference type="InterPro" id="IPR003148">
    <property type="entry name" value="RCK_N"/>
</dbReference>
<feature type="domain" description="Cation/H+ exchanger transmembrane" evidence="10">
    <location>
        <begin position="20"/>
        <end position="388"/>
    </location>
</feature>
<dbReference type="EMBL" id="OCTN01000001">
    <property type="protein sequence ID" value="SOH92356.1"/>
    <property type="molecule type" value="Genomic_DNA"/>
</dbReference>
<dbReference type="Gene3D" id="3.40.50.720">
    <property type="entry name" value="NAD(P)-binding Rossmann-like Domain"/>
    <property type="match status" value="1"/>
</dbReference>
<evidence type="ECO:0000256" key="9">
    <source>
        <dbReference type="SAM" id="Phobius"/>
    </source>
</evidence>
<feature type="transmembrane region" description="Helical" evidence="9">
    <location>
        <begin position="240"/>
        <end position="258"/>
    </location>
</feature>
<evidence type="ECO:0000256" key="2">
    <source>
        <dbReference type="ARBA" id="ARBA00022448"/>
    </source>
</evidence>
<dbReference type="Pfam" id="PF02254">
    <property type="entry name" value="TrkA_N"/>
    <property type="match status" value="1"/>
</dbReference>
<keyword evidence="6 9" id="KW-1133">Transmembrane helix</keyword>
<feature type="transmembrane region" description="Helical" evidence="9">
    <location>
        <begin position="295"/>
        <end position="320"/>
    </location>
</feature>
<evidence type="ECO:0000256" key="4">
    <source>
        <dbReference type="ARBA" id="ARBA00022475"/>
    </source>
</evidence>
<dbReference type="InterPro" id="IPR036291">
    <property type="entry name" value="NAD(P)-bd_dom_sf"/>
</dbReference>
<keyword evidence="2" id="KW-0813">Transport</keyword>
<feature type="transmembrane region" description="Helical" evidence="9">
    <location>
        <begin position="217"/>
        <end position="234"/>
    </location>
</feature>
<dbReference type="PANTHER" id="PTHR32507:SF0">
    <property type="entry name" value="NA(+)_H(+) ANTIPORTER 2-RELATED"/>
    <property type="match status" value="1"/>
</dbReference>
<evidence type="ECO:0000256" key="5">
    <source>
        <dbReference type="ARBA" id="ARBA00022692"/>
    </source>
</evidence>
<sequence length="596" mass="63794">MDTVTTFAVIGALGIGSQWLAWRFQLPAIVLMLVAGVVAGPVTGLLNPEDSFGELLKPIIAVAVAVILFEGGLTLNFKGLRDAGPSVLRLVIIGAPLGWVLSALAIRYGAGLSWESAIVFGGIMIVTGPTVITPLLRQARMQARPAQILKWEAIVNDPIGALAAVLAYEVVAALYTAHSVGDAFWHLAQGIVVAGVLGYLGGWFIARTFNRGKVPEYMKVPVLFGSVLAIYAASDNMLHESGLLAVTVMGVVLANAHLPSLEEIRRFKEHATVILVSGVFILLAASLTVEQLGSINLRMVLFVAIVVLVVRPVTVLTSLIGTKLPWRERAMIAWIGPRGVVLVAVSGLFGTQLTALGIEDGQNLTPLAFALVAGTVVLHGFSMAPLARRLGLTSNAVPGLMIVGGSRWAVNLATALNKADIPTMIVDRNWFRLRSARDAGLKVYHGEILSETAEHTLDLTPYGMVLAATDNNDYNALVGTDLGPEFGRGQVFQVGRSDEAEGRRALPATLGGRAFGDGIPYEEFMRREADGWAFRITKLTEEFGLDDYLAVNEGAHILGRIKESGLLLYDGKLPETIPAGTRILTFMRKQEARNAE</sequence>
<dbReference type="AlphaFoldDB" id="A0A2C9CLW0"/>
<evidence type="ECO:0000313" key="12">
    <source>
        <dbReference type="EMBL" id="SOH92356.1"/>
    </source>
</evidence>
<keyword evidence="4" id="KW-1003">Cell membrane</keyword>
<dbReference type="Pfam" id="PF00999">
    <property type="entry name" value="Na_H_Exchanger"/>
    <property type="match status" value="1"/>
</dbReference>
<protein>
    <submittedName>
        <fullName evidence="12">NhaP-type Na+/H+ or K+/H+ antiporter</fullName>
    </submittedName>
</protein>
<evidence type="ECO:0000256" key="7">
    <source>
        <dbReference type="ARBA" id="ARBA00023065"/>
    </source>
</evidence>
<dbReference type="RefSeq" id="WP_097927941.1">
    <property type="nucleotide sequence ID" value="NZ_OCTN01000001.1"/>
</dbReference>
<gene>
    <name evidence="12" type="ORF">SAMN06273572_101200</name>
</gene>
<feature type="transmembrane region" description="Helical" evidence="9">
    <location>
        <begin position="29"/>
        <end position="46"/>
    </location>
</feature>
<dbReference type="GO" id="GO:1902600">
    <property type="term" value="P:proton transmembrane transport"/>
    <property type="evidence" value="ECO:0007669"/>
    <property type="project" value="InterPro"/>
</dbReference>
<evidence type="ECO:0000256" key="1">
    <source>
        <dbReference type="ARBA" id="ARBA00004651"/>
    </source>
</evidence>
<keyword evidence="7" id="KW-0406">Ion transport</keyword>
<dbReference type="Proteomes" id="UP000220034">
    <property type="component" value="Unassembled WGS sequence"/>
</dbReference>
<feature type="domain" description="RCK N-terminal" evidence="11">
    <location>
        <begin position="401"/>
        <end position="478"/>
    </location>
</feature>
<dbReference type="PANTHER" id="PTHR32507">
    <property type="entry name" value="NA(+)/H(+) ANTIPORTER 1"/>
    <property type="match status" value="1"/>
</dbReference>
<reference evidence="13" key="1">
    <citation type="submission" date="2017-09" db="EMBL/GenBank/DDBJ databases">
        <authorList>
            <person name="Varghese N."/>
            <person name="Submissions S."/>
        </authorList>
    </citation>
    <scope>NUCLEOTIDE SEQUENCE [LARGE SCALE GENOMIC DNA]</scope>
    <source>
        <strain evidence="13">C7</strain>
    </source>
</reference>
<feature type="transmembrane region" description="Helical" evidence="9">
    <location>
        <begin position="340"/>
        <end position="358"/>
    </location>
</feature>
<feature type="transmembrane region" description="Helical" evidence="9">
    <location>
        <begin position="364"/>
        <end position="384"/>
    </location>
</feature>
<feature type="transmembrane region" description="Helical" evidence="9">
    <location>
        <begin position="158"/>
        <end position="177"/>
    </location>
</feature>
<dbReference type="Gene3D" id="1.20.1530.20">
    <property type="match status" value="1"/>
</dbReference>
<evidence type="ECO:0000256" key="8">
    <source>
        <dbReference type="ARBA" id="ARBA00023136"/>
    </source>
</evidence>
<accession>A0A2C9CLW0</accession>
<feature type="transmembrane region" description="Helical" evidence="9">
    <location>
        <begin position="87"/>
        <end position="110"/>
    </location>
</feature>
<dbReference type="GO" id="GO:0015297">
    <property type="term" value="F:antiporter activity"/>
    <property type="evidence" value="ECO:0007669"/>
    <property type="project" value="UniProtKB-KW"/>
</dbReference>
<feature type="transmembrane region" description="Helical" evidence="9">
    <location>
        <begin position="116"/>
        <end position="137"/>
    </location>
</feature>
<dbReference type="SUPFAM" id="SSF51735">
    <property type="entry name" value="NAD(P)-binding Rossmann-fold domains"/>
    <property type="match status" value="1"/>
</dbReference>
<evidence type="ECO:0000256" key="6">
    <source>
        <dbReference type="ARBA" id="ARBA00022989"/>
    </source>
</evidence>
<evidence type="ECO:0000259" key="11">
    <source>
        <dbReference type="Pfam" id="PF02254"/>
    </source>
</evidence>
<keyword evidence="8 9" id="KW-0472">Membrane</keyword>
<name>A0A2C9CLW0_9RHOB</name>
<feature type="transmembrane region" description="Helical" evidence="9">
    <location>
        <begin position="58"/>
        <end position="75"/>
    </location>
</feature>
<evidence type="ECO:0000313" key="13">
    <source>
        <dbReference type="Proteomes" id="UP000220034"/>
    </source>
</evidence>
<organism evidence="12 13">
    <name type="scientific">Pontivivens marinum</name>
    <dbReference type="NCBI Taxonomy" id="1690039"/>
    <lineage>
        <taxon>Bacteria</taxon>
        <taxon>Pseudomonadati</taxon>
        <taxon>Pseudomonadota</taxon>
        <taxon>Alphaproteobacteria</taxon>
        <taxon>Rhodobacterales</taxon>
        <taxon>Paracoccaceae</taxon>
        <taxon>Pontivivens</taxon>
    </lineage>
</organism>
<dbReference type="OrthoDB" id="570124at2"/>
<dbReference type="InterPro" id="IPR038770">
    <property type="entry name" value="Na+/solute_symporter_sf"/>
</dbReference>
<keyword evidence="3" id="KW-0050">Antiport</keyword>
<keyword evidence="13" id="KW-1185">Reference proteome</keyword>
<dbReference type="InterPro" id="IPR006153">
    <property type="entry name" value="Cation/H_exchanger_TM"/>
</dbReference>
<evidence type="ECO:0000256" key="3">
    <source>
        <dbReference type="ARBA" id="ARBA00022449"/>
    </source>
</evidence>
<dbReference type="GO" id="GO:0005886">
    <property type="term" value="C:plasma membrane"/>
    <property type="evidence" value="ECO:0007669"/>
    <property type="project" value="UniProtKB-SubCell"/>
</dbReference>
<comment type="subcellular location">
    <subcellularLocation>
        <location evidence="1">Cell membrane</location>
        <topology evidence="1">Multi-pass membrane protein</topology>
    </subcellularLocation>
</comment>
<dbReference type="GO" id="GO:0006813">
    <property type="term" value="P:potassium ion transport"/>
    <property type="evidence" value="ECO:0007669"/>
    <property type="project" value="InterPro"/>
</dbReference>
<keyword evidence="5 9" id="KW-0812">Transmembrane</keyword>
<feature type="transmembrane region" description="Helical" evidence="9">
    <location>
        <begin position="183"/>
        <end position="205"/>
    </location>
</feature>